<dbReference type="InterPro" id="IPR027417">
    <property type="entry name" value="P-loop_NTPase"/>
</dbReference>
<sequence length="905" mass="103155">MDLHEVIGISDDEDDVLRNYNNANKIIYISIEGQAKVHYDVSSDEDEEVEAEVYRSYNLRNRCFGPGFYREVKGKRKEKIDVISDDDEVITRNKCGKKRKFIDDDDQWVCRKSVADDVGGSGSGSGDKVIDANANAPFSASQAKSIENFIWNTIWQETVLSNDDNNEPVQLKFKYGIEEPEKVEKSDDEKLIDSLWDEYDFVLASSRIGSFSSSAPAVETEVVDEPNAQKDSSSHCRQGYHDLILDDQVGVKCRCCPFVQLEIKYVLPPISTRRSSGRRAASKEYADTRNIGMWEAFDYHDANGKSQGFTFHGKGTVWDIFPQIQESMRPHQKEGFEFLWKNLAGGIEIETITKSPAKNDIGGCVISHAPGTGKTYLTIAFLRCYMEIFKECRPVIIAPSNLLLTWEDEFKKWEVDIPFYNLNVLDFTGEEDEMICKMVHGKPKSTKLIRMMKLFSWGRQRSVLGISYSLFQRYVGKGSVKGNEKKEIQSEITFLDEDEKIEAEQLRRILLEKPSLVVLDEGHTPRNKDSNTLKALENIKTNKCIILSGTLFQNNFDELYTTLCLARPKFADKFFAESTTTSQQVRQDTRGRWTSLMSSVGKHKDKASLDGIRSLIGSFVHVCRENVLKESLPGLRECVVVLEPLPLQRKLLKGIRDIQNQLEFEHAVAIISIHPSLLTNSTCVKDDKNCMEKITLADFRLDCNEGVKTRFLMELIRLSEVLKEKVLVFSQFIEPLLLIKEQIHHHFEWTEGQELLQMDGDVPMKHRQPIINLFNDPGSNVKVLLASTKCCGEGISLNGASRVVLLDVVWNPSVERQAIGRAYRMGQKRVVYTYHLITSGTIEEEKYDRQVQKDRLSELLFPGDTDKQKDPLTKISDDTILEEMVGNKKLQDILKETYVPAERNT</sequence>
<dbReference type="InterPro" id="IPR014001">
    <property type="entry name" value="Helicase_ATP-bd"/>
</dbReference>
<protein>
    <submittedName>
        <fullName evidence="9">Snf2 domain-containing protein classy</fullName>
    </submittedName>
</protein>
<dbReference type="InterPro" id="IPR000330">
    <property type="entry name" value="SNF2_N"/>
</dbReference>
<dbReference type="PROSITE" id="PS51192">
    <property type="entry name" value="HELICASE_ATP_BIND_1"/>
    <property type="match status" value="1"/>
</dbReference>
<organism evidence="9 10">
    <name type="scientific">Thalictrum thalictroides</name>
    <name type="common">Rue-anemone</name>
    <name type="synonym">Anemone thalictroides</name>
    <dbReference type="NCBI Taxonomy" id="46969"/>
    <lineage>
        <taxon>Eukaryota</taxon>
        <taxon>Viridiplantae</taxon>
        <taxon>Streptophyta</taxon>
        <taxon>Embryophyta</taxon>
        <taxon>Tracheophyta</taxon>
        <taxon>Spermatophyta</taxon>
        <taxon>Magnoliopsida</taxon>
        <taxon>Ranunculales</taxon>
        <taxon>Ranunculaceae</taxon>
        <taxon>Thalictroideae</taxon>
        <taxon>Thalictrum</taxon>
    </lineage>
</organism>
<dbReference type="EMBL" id="JABWDY010009537">
    <property type="protein sequence ID" value="KAF5201344.1"/>
    <property type="molecule type" value="Genomic_DNA"/>
</dbReference>
<dbReference type="GO" id="GO:0005524">
    <property type="term" value="F:ATP binding"/>
    <property type="evidence" value="ECO:0007669"/>
    <property type="project" value="UniProtKB-KW"/>
</dbReference>
<dbReference type="InterPro" id="IPR049730">
    <property type="entry name" value="SNF2/RAD54-like_C"/>
</dbReference>
<dbReference type="SMART" id="SM00487">
    <property type="entry name" value="DEXDc"/>
    <property type="match status" value="1"/>
</dbReference>
<keyword evidence="2" id="KW-0547">Nucleotide-binding</keyword>
<evidence type="ECO:0000313" key="9">
    <source>
        <dbReference type="EMBL" id="KAF5201344.1"/>
    </source>
</evidence>
<dbReference type="PROSITE" id="PS51194">
    <property type="entry name" value="HELICASE_CTER"/>
    <property type="match status" value="1"/>
</dbReference>
<dbReference type="Pfam" id="PF00271">
    <property type="entry name" value="Helicase_C"/>
    <property type="match status" value="1"/>
</dbReference>
<dbReference type="AlphaFoldDB" id="A0A7J6WVA4"/>
<accession>A0A7J6WVA4</accession>
<dbReference type="InterPro" id="IPR038718">
    <property type="entry name" value="SNF2-like_sf"/>
</dbReference>
<dbReference type="GO" id="GO:0016787">
    <property type="term" value="F:hydrolase activity"/>
    <property type="evidence" value="ECO:0007669"/>
    <property type="project" value="UniProtKB-KW"/>
</dbReference>
<evidence type="ECO:0000256" key="4">
    <source>
        <dbReference type="ARBA" id="ARBA00022806"/>
    </source>
</evidence>
<dbReference type="SUPFAM" id="SSF52540">
    <property type="entry name" value="P-loop containing nucleoside triphosphate hydrolases"/>
    <property type="match status" value="2"/>
</dbReference>
<reference evidence="9 10" key="1">
    <citation type="submission" date="2020-06" db="EMBL/GenBank/DDBJ databases">
        <title>Transcriptomic and genomic resources for Thalictrum thalictroides and T. hernandezii: Facilitating candidate gene discovery in an emerging model plant lineage.</title>
        <authorList>
            <person name="Arias T."/>
            <person name="Riano-Pachon D.M."/>
            <person name="Di Stilio V.S."/>
        </authorList>
    </citation>
    <scope>NUCLEOTIDE SEQUENCE [LARGE SCALE GENOMIC DNA]</scope>
    <source>
        <strain evidence="10">cv. WT478/WT964</strain>
        <tissue evidence="9">Leaves</tissue>
    </source>
</reference>
<dbReference type="Pfam" id="PF00176">
    <property type="entry name" value="SNF2-rel_dom"/>
    <property type="match status" value="1"/>
</dbReference>
<keyword evidence="10" id="KW-1185">Reference proteome</keyword>
<comment type="subcellular location">
    <subcellularLocation>
        <location evidence="1">Nucleus</location>
    </subcellularLocation>
</comment>
<evidence type="ECO:0000256" key="2">
    <source>
        <dbReference type="ARBA" id="ARBA00022741"/>
    </source>
</evidence>
<dbReference type="InterPro" id="IPR044567">
    <property type="entry name" value="CLSY/DRD1"/>
</dbReference>
<dbReference type="Gene3D" id="3.40.50.300">
    <property type="entry name" value="P-loop containing nucleotide triphosphate hydrolases"/>
    <property type="match status" value="1"/>
</dbReference>
<evidence type="ECO:0000313" key="10">
    <source>
        <dbReference type="Proteomes" id="UP000554482"/>
    </source>
</evidence>
<name>A0A7J6WVA4_THATH</name>
<feature type="domain" description="Helicase C-terminal" evidence="8">
    <location>
        <begin position="714"/>
        <end position="873"/>
    </location>
</feature>
<dbReference type="CDD" id="cd18793">
    <property type="entry name" value="SF2_C_SNF"/>
    <property type="match status" value="1"/>
</dbReference>
<keyword evidence="3" id="KW-0378">Hydrolase</keyword>
<gene>
    <name evidence="9" type="ORF">FRX31_009063</name>
</gene>
<dbReference type="GO" id="GO:0005634">
    <property type="term" value="C:nucleus"/>
    <property type="evidence" value="ECO:0007669"/>
    <property type="project" value="UniProtKB-SubCell"/>
</dbReference>
<dbReference type="InterPro" id="IPR001650">
    <property type="entry name" value="Helicase_C-like"/>
</dbReference>
<dbReference type="OrthoDB" id="2020972at2759"/>
<dbReference type="PANTHER" id="PTHR45821:SF5">
    <property type="entry name" value="SNF2 DOMAIN-CONTAINING PROTEIN CLASSY 4"/>
    <property type="match status" value="1"/>
</dbReference>
<evidence type="ECO:0000256" key="6">
    <source>
        <dbReference type="ARBA" id="ARBA00023242"/>
    </source>
</evidence>
<evidence type="ECO:0000256" key="1">
    <source>
        <dbReference type="ARBA" id="ARBA00004123"/>
    </source>
</evidence>
<keyword evidence="6" id="KW-0539">Nucleus</keyword>
<dbReference type="Proteomes" id="UP000554482">
    <property type="component" value="Unassembled WGS sequence"/>
</dbReference>
<evidence type="ECO:0000259" key="8">
    <source>
        <dbReference type="PROSITE" id="PS51194"/>
    </source>
</evidence>
<evidence type="ECO:0000259" key="7">
    <source>
        <dbReference type="PROSITE" id="PS51192"/>
    </source>
</evidence>
<proteinExistence type="predicted"/>
<comment type="caution">
    <text evidence="9">The sequence shown here is derived from an EMBL/GenBank/DDBJ whole genome shotgun (WGS) entry which is preliminary data.</text>
</comment>
<keyword evidence="5" id="KW-0067">ATP-binding</keyword>
<dbReference type="PANTHER" id="PTHR45821">
    <property type="entry name" value="SNF2 DOMAIN-CONTAINING PROTEIN CLASSY 2-RELATED"/>
    <property type="match status" value="1"/>
</dbReference>
<dbReference type="GO" id="GO:0004386">
    <property type="term" value="F:helicase activity"/>
    <property type="evidence" value="ECO:0007669"/>
    <property type="project" value="UniProtKB-KW"/>
</dbReference>
<evidence type="ECO:0000256" key="3">
    <source>
        <dbReference type="ARBA" id="ARBA00022801"/>
    </source>
</evidence>
<evidence type="ECO:0000256" key="5">
    <source>
        <dbReference type="ARBA" id="ARBA00022840"/>
    </source>
</evidence>
<feature type="domain" description="Helicase ATP-binding" evidence="7">
    <location>
        <begin position="355"/>
        <end position="569"/>
    </location>
</feature>
<keyword evidence="4" id="KW-0347">Helicase</keyword>
<dbReference type="SMART" id="SM00490">
    <property type="entry name" value="HELICc"/>
    <property type="match status" value="1"/>
</dbReference>
<dbReference type="Gene3D" id="3.40.50.10810">
    <property type="entry name" value="Tandem AAA-ATPase domain"/>
    <property type="match status" value="1"/>
</dbReference>
<dbReference type="GO" id="GO:0080188">
    <property type="term" value="P:gene silencing by siRNA-directed DNA methylation"/>
    <property type="evidence" value="ECO:0007669"/>
    <property type="project" value="InterPro"/>
</dbReference>